<evidence type="ECO:0000313" key="1">
    <source>
        <dbReference type="EMBL" id="PQA89547.1"/>
    </source>
</evidence>
<dbReference type="AlphaFoldDB" id="A0A2S7KAM9"/>
<protein>
    <submittedName>
        <fullName evidence="1">Uncharacterized protein</fullName>
    </submittedName>
</protein>
<comment type="caution">
    <text evidence="1">The sequence shown here is derived from an EMBL/GenBank/DDBJ whole genome shotgun (WGS) entry which is preliminary data.</text>
</comment>
<dbReference type="EMBL" id="PJCH01000001">
    <property type="protein sequence ID" value="PQA89547.1"/>
    <property type="molecule type" value="Genomic_DNA"/>
</dbReference>
<keyword evidence="2" id="KW-1185">Reference proteome</keyword>
<gene>
    <name evidence="1" type="ORF">CW354_01355</name>
</gene>
<accession>A0A2S7KAM9</accession>
<evidence type="ECO:0000313" key="2">
    <source>
        <dbReference type="Proteomes" id="UP000239504"/>
    </source>
</evidence>
<organism evidence="1 2">
    <name type="scientific">Hyphococcus luteus</name>
    <dbReference type="NCBI Taxonomy" id="2058213"/>
    <lineage>
        <taxon>Bacteria</taxon>
        <taxon>Pseudomonadati</taxon>
        <taxon>Pseudomonadota</taxon>
        <taxon>Alphaproteobacteria</taxon>
        <taxon>Parvularculales</taxon>
        <taxon>Parvularculaceae</taxon>
        <taxon>Hyphococcus</taxon>
    </lineage>
</organism>
<name>A0A2S7KAM9_9PROT</name>
<proteinExistence type="predicted"/>
<sequence>MAFSLLASAGAAGPLAALSRLYWLIGAMRTAISSTGGAVARMHPVNKFNPDQKLMLLFFYEDDPLSEFRLVSI</sequence>
<reference evidence="1 2" key="1">
    <citation type="submission" date="2017-12" db="EMBL/GenBank/DDBJ databases">
        <authorList>
            <person name="Hurst M.R.H."/>
        </authorList>
    </citation>
    <scope>NUCLEOTIDE SEQUENCE [LARGE SCALE GENOMIC DNA]</scope>
    <source>
        <strain evidence="1 2">SY-3-19</strain>
    </source>
</reference>
<dbReference type="Proteomes" id="UP000239504">
    <property type="component" value="Unassembled WGS sequence"/>
</dbReference>